<dbReference type="AlphaFoldDB" id="A0A4Z0RXS7"/>
<comment type="caution">
    <text evidence="2">The sequence shown here is derived from an EMBL/GenBank/DDBJ whole genome shotgun (WGS) entry which is preliminary data.</text>
</comment>
<feature type="compositionally biased region" description="Basic and acidic residues" evidence="1">
    <location>
        <begin position="234"/>
        <end position="243"/>
    </location>
</feature>
<accession>A0A4Z0RXS7</accession>
<proteinExistence type="predicted"/>
<gene>
    <name evidence="2" type="ORF">C6P11_03065</name>
</gene>
<name>A0A4Z0RXS7_WEICO</name>
<dbReference type="Proteomes" id="UP000297646">
    <property type="component" value="Unassembled WGS sequence"/>
</dbReference>
<evidence type="ECO:0000313" key="3">
    <source>
        <dbReference type="Proteomes" id="UP000297646"/>
    </source>
</evidence>
<dbReference type="EMBL" id="PVSN01000020">
    <property type="protein sequence ID" value="TGE74438.1"/>
    <property type="molecule type" value="Genomic_DNA"/>
</dbReference>
<dbReference type="RefSeq" id="WP_135518498.1">
    <property type="nucleotide sequence ID" value="NZ_PVSN01000020.1"/>
</dbReference>
<feature type="region of interest" description="Disordered" evidence="1">
    <location>
        <begin position="204"/>
        <end position="243"/>
    </location>
</feature>
<organism evidence="2 3">
    <name type="scientific">Weissella confusa</name>
    <name type="common">Lactobacillus confusus</name>
    <dbReference type="NCBI Taxonomy" id="1583"/>
    <lineage>
        <taxon>Bacteria</taxon>
        <taxon>Bacillati</taxon>
        <taxon>Bacillota</taxon>
        <taxon>Bacilli</taxon>
        <taxon>Lactobacillales</taxon>
        <taxon>Lactobacillaceae</taxon>
        <taxon>Weissella</taxon>
    </lineage>
</organism>
<protein>
    <submittedName>
        <fullName evidence="2">Uncharacterized protein</fullName>
    </submittedName>
</protein>
<sequence length="259" mass="27339">MSETKVNLVASTLTNSLGTIVMGHAAPAAIITVTYPNGKEDTLVSDPNGEFMAKVPAGLVEGEIIVTGKMPGDTSSEEKVTLTIELPAPVVTAVISTQGDKCLLEGRVNQADVDVTVKLHGAEEIFLLVDKSLEFELELPTDTVPSQVEVRAKSRLSGKDGQAIVTMGVTTKTLAMPALTDDMIAEYVAQEKAAKEANEAAAAAIEAGDQPKPFEPAAETTPVDIPEVEPTVEDDSRVTRQHEKSSGLFGFFSKLFGGK</sequence>
<dbReference type="OrthoDB" id="2145883at2"/>
<reference evidence="2 3" key="1">
    <citation type="submission" date="2018-03" db="EMBL/GenBank/DDBJ databases">
        <title>Genome sequencing of Weissella confusa isolates.</title>
        <authorList>
            <person name="Kajala I."/>
            <person name="Baruah R."/>
            <person name="Bergsveinson J."/>
            <person name="Juvonen R."/>
            <person name="Ziola B."/>
        </authorList>
    </citation>
    <scope>NUCLEOTIDE SEQUENCE [LARGE SCALE GENOMIC DNA]</scope>
    <source>
        <strain evidence="2 3">VTT E-062653</strain>
    </source>
</reference>
<evidence type="ECO:0000256" key="1">
    <source>
        <dbReference type="SAM" id="MobiDB-lite"/>
    </source>
</evidence>
<evidence type="ECO:0000313" key="2">
    <source>
        <dbReference type="EMBL" id="TGE74438.1"/>
    </source>
</evidence>